<evidence type="ECO:0000256" key="1">
    <source>
        <dbReference type="ARBA" id="ARBA00000085"/>
    </source>
</evidence>
<evidence type="ECO:0000313" key="9">
    <source>
        <dbReference type="Proteomes" id="UP000231472"/>
    </source>
</evidence>
<evidence type="ECO:0000256" key="4">
    <source>
        <dbReference type="ARBA" id="ARBA00022679"/>
    </source>
</evidence>
<dbReference type="Pfam" id="PF02518">
    <property type="entry name" value="HATPase_c"/>
    <property type="match status" value="1"/>
</dbReference>
<dbReference type="EC" id="2.7.13.3" evidence="2"/>
<dbReference type="SMART" id="SM00387">
    <property type="entry name" value="HATPase_c"/>
    <property type="match status" value="1"/>
</dbReference>
<dbReference type="InterPro" id="IPR004358">
    <property type="entry name" value="Sig_transdc_His_kin-like_C"/>
</dbReference>
<feature type="transmembrane region" description="Helical" evidence="6">
    <location>
        <begin position="95"/>
        <end position="117"/>
    </location>
</feature>
<comment type="caution">
    <text evidence="8">The sequence shown here is derived from an EMBL/GenBank/DDBJ whole genome shotgun (WGS) entry which is preliminary data.</text>
</comment>
<dbReference type="Pfam" id="PF00512">
    <property type="entry name" value="HisKA"/>
    <property type="match status" value="1"/>
</dbReference>
<dbReference type="CDD" id="cd00082">
    <property type="entry name" value="HisKA"/>
    <property type="match status" value="1"/>
</dbReference>
<keyword evidence="6" id="KW-0472">Membrane</keyword>
<feature type="transmembrane region" description="Helical" evidence="6">
    <location>
        <begin position="170"/>
        <end position="190"/>
    </location>
</feature>
<dbReference type="Pfam" id="PF16927">
    <property type="entry name" value="HisKA_7TM"/>
    <property type="match status" value="1"/>
</dbReference>
<dbReference type="PRINTS" id="PR00344">
    <property type="entry name" value="BCTRLSENSOR"/>
</dbReference>
<dbReference type="GO" id="GO:0009927">
    <property type="term" value="F:histidine phosphotransfer kinase activity"/>
    <property type="evidence" value="ECO:0007669"/>
    <property type="project" value="TreeGrafter"/>
</dbReference>
<keyword evidence="4" id="KW-0808">Transferase</keyword>
<feature type="transmembrane region" description="Helical" evidence="6">
    <location>
        <begin position="63"/>
        <end position="83"/>
    </location>
</feature>
<gene>
    <name evidence="8" type="ORF">COT32_02425</name>
</gene>
<dbReference type="InterPro" id="IPR031621">
    <property type="entry name" value="HisKA_7TM"/>
</dbReference>
<keyword evidence="5" id="KW-0418">Kinase</keyword>
<evidence type="ECO:0000313" key="8">
    <source>
        <dbReference type="EMBL" id="PIS39936.1"/>
    </source>
</evidence>
<dbReference type="InterPro" id="IPR036890">
    <property type="entry name" value="HATPase_C_sf"/>
</dbReference>
<reference evidence="9" key="1">
    <citation type="submission" date="2017-09" db="EMBL/GenBank/DDBJ databases">
        <title>Depth-based differentiation of microbial function through sediment-hosted aquifers and enrichment of novel symbionts in the deep terrestrial subsurface.</title>
        <authorList>
            <person name="Probst A.J."/>
            <person name="Ladd B."/>
            <person name="Jarett J.K."/>
            <person name="Geller-Mcgrath D.E."/>
            <person name="Sieber C.M.K."/>
            <person name="Emerson J.B."/>
            <person name="Anantharaman K."/>
            <person name="Thomas B.C."/>
            <person name="Malmstrom R."/>
            <person name="Stieglmeier M."/>
            <person name="Klingl A."/>
            <person name="Woyke T."/>
            <person name="Ryan C.M."/>
            <person name="Banfield J.F."/>
        </authorList>
    </citation>
    <scope>NUCLEOTIDE SEQUENCE [LARGE SCALE GENOMIC DNA]</scope>
</reference>
<organism evidence="8 9">
    <name type="scientific">Candidatus Nealsonbacteria bacterium CG08_land_8_20_14_0_20_36_22</name>
    <dbReference type="NCBI Taxonomy" id="1974704"/>
    <lineage>
        <taxon>Bacteria</taxon>
        <taxon>Candidatus Nealsoniibacteriota</taxon>
    </lineage>
</organism>
<evidence type="ECO:0000256" key="2">
    <source>
        <dbReference type="ARBA" id="ARBA00012438"/>
    </source>
</evidence>
<dbReference type="PROSITE" id="PS50109">
    <property type="entry name" value="HIS_KIN"/>
    <property type="match status" value="1"/>
</dbReference>
<proteinExistence type="predicted"/>
<dbReference type="GO" id="GO:0005886">
    <property type="term" value="C:plasma membrane"/>
    <property type="evidence" value="ECO:0007669"/>
    <property type="project" value="TreeGrafter"/>
</dbReference>
<dbReference type="InterPro" id="IPR005467">
    <property type="entry name" value="His_kinase_dom"/>
</dbReference>
<feature type="transmembrane region" description="Helical" evidence="6">
    <location>
        <begin position="196"/>
        <end position="216"/>
    </location>
</feature>
<dbReference type="SUPFAM" id="SSF47384">
    <property type="entry name" value="Homodimeric domain of signal transducing histidine kinase"/>
    <property type="match status" value="1"/>
</dbReference>
<accession>A0A2H0YND4</accession>
<evidence type="ECO:0000256" key="5">
    <source>
        <dbReference type="ARBA" id="ARBA00022777"/>
    </source>
</evidence>
<feature type="transmembrane region" description="Helical" evidence="6">
    <location>
        <begin position="251"/>
        <end position="274"/>
    </location>
</feature>
<dbReference type="Gene3D" id="3.30.565.10">
    <property type="entry name" value="Histidine kinase-like ATPase, C-terminal domain"/>
    <property type="match status" value="1"/>
</dbReference>
<feature type="transmembrane region" description="Helical" evidence="6">
    <location>
        <begin position="137"/>
        <end position="158"/>
    </location>
</feature>
<dbReference type="FunFam" id="3.30.565.10:FF:000006">
    <property type="entry name" value="Sensor histidine kinase WalK"/>
    <property type="match status" value="1"/>
</dbReference>
<dbReference type="SMART" id="SM00388">
    <property type="entry name" value="HisKA"/>
    <property type="match status" value="1"/>
</dbReference>
<keyword evidence="6" id="KW-1133">Transmembrane helix</keyword>
<sequence>MNLFAISCLITAILTAILGLLTLLKNPRDKINQSWFLVSVGVFLWTIGLFGTVIVGSKESALFWQRILYIGTILIPILFFRFCSILLKRGRRERIIFYFGCILAIIFLILLFSKYFIVITQERTNLGYWPVKTGFLYWPFLLYFAFYVIYSVILLKIISKKNSGIYQKQIQFVYYAALIGFVGGSTNFLLDFNLNIYPSGNFFVSFYVVMVAYAVFKYHLMNIKLIATEILTGLVSLILLVDLLLSDNLPFILLKSGILIVFVYLGISLVRNVLKEVKQREQMEVMAKEVQKAYEVEKAAKEEVEKLTEAKTQFIMATQHHLRTPLTSIIGYLDLLFGGTYGKVPPKIKETLLKFQVSTKRLIRVVNALLDISQFQMGKRVVALEPNIDFESLIKEVMEELSFEVKMRGLYLKYEKIGQVPAIKADSEKLKVALFNIIDNAIKYTKQGGIIVNLKQAGKLVQLSVKDTGIGVDPKQANKLFKEAFARGDEAKKVYGFGSGIGVYVTGHIIRAHNGRIWAESEGKGKGSTFFIELPIG</sequence>
<keyword evidence="6" id="KW-0812">Transmembrane</keyword>
<dbReference type="Proteomes" id="UP000231472">
    <property type="component" value="Unassembled WGS sequence"/>
</dbReference>
<dbReference type="InterPro" id="IPR036097">
    <property type="entry name" value="HisK_dim/P_sf"/>
</dbReference>
<dbReference type="EMBL" id="PEYC01000049">
    <property type="protein sequence ID" value="PIS39936.1"/>
    <property type="molecule type" value="Genomic_DNA"/>
</dbReference>
<evidence type="ECO:0000259" key="7">
    <source>
        <dbReference type="PROSITE" id="PS50109"/>
    </source>
</evidence>
<dbReference type="AlphaFoldDB" id="A0A2H0YND4"/>
<evidence type="ECO:0000256" key="6">
    <source>
        <dbReference type="SAM" id="Phobius"/>
    </source>
</evidence>
<name>A0A2H0YND4_9BACT</name>
<evidence type="ECO:0000256" key="3">
    <source>
        <dbReference type="ARBA" id="ARBA00022553"/>
    </source>
</evidence>
<dbReference type="InterPro" id="IPR003661">
    <property type="entry name" value="HisK_dim/P_dom"/>
</dbReference>
<dbReference type="InterPro" id="IPR003594">
    <property type="entry name" value="HATPase_dom"/>
</dbReference>
<keyword evidence="3" id="KW-0597">Phosphoprotein</keyword>
<protein>
    <recommendedName>
        <fullName evidence="2">histidine kinase</fullName>
        <ecNumber evidence="2">2.7.13.3</ecNumber>
    </recommendedName>
</protein>
<comment type="catalytic activity">
    <reaction evidence="1">
        <text>ATP + protein L-histidine = ADP + protein N-phospho-L-histidine.</text>
        <dbReference type="EC" id="2.7.13.3"/>
    </reaction>
</comment>
<dbReference type="PANTHER" id="PTHR43047">
    <property type="entry name" value="TWO-COMPONENT HISTIDINE PROTEIN KINASE"/>
    <property type="match status" value="1"/>
</dbReference>
<feature type="transmembrane region" description="Helical" evidence="6">
    <location>
        <begin position="223"/>
        <end position="245"/>
    </location>
</feature>
<dbReference type="SUPFAM" id="SSF55874">
    <property type="entry name" value="ATPase domain of HSP90 chaperone/DNA topoisomerase II/histidine kinase"/>
    <property type="match status" value="1"/>
</dbReference>
<dbReference type="GO" id="GO:0000155">
    <property type="term" value="F:phosphorelay sensor kinase activity"/>
    <property type="evidence" value="ECO:0007669"/>
    <property type="project" value="InterPro"/>
</dbReference>
<dbReference type="Gene3D" id="1.10.287.130">
    <property type="match status" value="1"/>
</dbReference>
<feature type="domain" description="Histidine kinase" evidence="7">
    <location>
        <begin position="317"/>
        <end position="537"/>
    </location>
</feature>
<feature type="transmembrane region" description="Helical" evidence="6">
    <location>
        <begin position="6"/>
        <end position="24"/>
    </location>
</feature>
<dbReference type="PANTHER" id="PTHR43047:SF72">
    <property type="entry name" value="OSMOSENSING HISTIDINE PROTEIN KINASE SLN1"/>
    <property type="match status" value="1"/>
</dbReference>
<feature type="transmembrane region" description="Helical" evidence="6">
    <location>
        <begin position="36"/>
        <end position="57"/>
    </location>
</feature>